<dbReference type="PANTHER" id="PTHR47359:SF3">
    <property type="entry name" value="NLP_P60 DOMAIN-CONTAINING PROTEIN-RELATED"/>
    <property type="match status" value="1"/>
</dbReference>
<dbReference type="InterPro" id="IPR051794">
    <property type="entry name" value="PG_Endopeptidase_C40"/>
</dbReference>
<name>A0A919V024_9ACTN</name>
<keyword evidence="3" id="KW-0378">Hydrolase</keyword>
<sequence>MTDWGHVSALPGGAELAAVAARVDGDPAAIRAVAERWKTAAGDIARAAGEIGDGVTWMDADWNGDSADAFGAYIRRLGKAGGDLQVMLAGGVEPLSEAAAALEKAGTEIDELGAHLLDYAAEVRRMNPDAPRDQQDQIIRQEAAAAAGLARGHADTANAKLAQAGAAIKRLAGANPRTFRAVPEPDRQPFVPQPGHTVQWIPVSREESRATELSGGAAGPGAGPVGGHGGGAGDGRPGSPGLAMPPVYATGRAKAIIDAAESKLGRPYVWGADGPNAFDCSGLVHWSLNQARYGIGDNTAAGYQSSFARLAPEDVKPGDIVFFGNPAYHCGIVVETDGNGHPTKMIAAPHSGDVVKVQNIADVGKNVSYGRPPAPGA</sequence>
<feature type="region of interest" description="Disordered" evidence="5">
    <location>
        <begin position="207"/>
        <end position="240"/>
    </location>
</feature>
<dbReference type="Gene3D" id="3.90.1720.10">
    <property type="entry name" value="endopeptidase domain like (from Nostoc punctiforme)"/>
    <property type="match status" value="1"/>
</dbReference>
<dbReference type="GO" id="GO:0008234">
    <property type="term" value="F:cysteine-type peptidase activity"/>
    <property type="evidence" value="ECO:0007669"/>
    <property type="project" value="UniProtKB-KW"/>
</dbReference>
<dbReference type="GO" id="GO:0006508">
    <property type="term" value="P:proteolysis"/>
    <property type="evidence" value="ECO:0007669"/>
    <property type="project" value="UniProtKB-KW"/>
</dbReference>
<feature type="domain" description="NlpC/P60" evidence="6">
    <location>
        <begin position="250"/>
        <end position="377"/>
    </location>
</feature>
<evidence type="ECO:0000256" key="2">
    <source>
        <dbReference type="ARBA" id="ARBA00022670"/>
    </source>
</evidence>
<comment type="similarity">
    <text evidence="1">Belongs to the peptidase C40 family.</text>
</comment>
<accession>A0A919V024</accession>
<dbReference type="Proteomes" id="UP000655287">
    <property type="component" value="Unassembled WGS sequence"/>
</dbReference>
<evidence type="ECO:0000313" key="7">
    <source>
        <dbReference type="EMBL" id="GII78344.1"/>
    </source>
</evidence>
<evidence type="ECO:0000313" key="8">
    <source>
        <dbReference type="Proteomes" id="UP000655287"/>
    </source>
</evidence>
<keyword evidence="4" id="KW-0788">Thiol protease</keyword>
<dbReference type="InterPro" id="IPR000064">
    <property type="entry name" value="NLP_P60_dom"/>
</dbReference>
<keyword evidence="2" id="KW-0645">Protease</keyword>
<dbReference type="Pfam" id="PF00877">
    <property type="entry name" value="NLPC_P60"/>
    <property type="match status" value="1"/>
</dbReference>
<protein>
    <recommendedName>
        <fullName evidence="6">NlpC/P60 domain-containing protein</fullName>
    </recommendedName>
</protein>
<keyword evidence="8" id="KW-1185">Reference proteome</keyword>
<evidence type="ECO:0000256" key="1">
    <source>
        <dbReference type="ARBA" id="ARBA00007074"/>
    </source>
</evidence>
<dbReference type="InterPro" id="IPR038765">
    <property type="entry name" value="Papain-like_cys_pep_sf"/>
</dbReference>
<evidence type="ECO:0000259" key="6">
    <source>
        <dbReference type="PROSITE" id="PS51935"/>
    </source>
</evidence>
<dbReference type="SUPFAM" id="SSF140453">
    <property type="entry name" value="EsxAB dimer-like"/>
    <property type="match status" value="1"/>
</dbReference>
<dbReference type="SUPFAM" id="SSF54001">
    <property type="entry name" value="Cysteine proteinases"/>
    <property type="match status" value="1"/>
</dbReference>
<feature type="compositionally biased region" description="Gly residues" evidence="5">
    <location>
        <begin position="216"/>
        <end position="238"/>
    </location>
</feature>
<evidence type="ECO:0000256" key="5">
    <source>
        <dbReference type="SAM" id="MobiDB-lite"/>
    </source>
</evidence>
<dbReference type="PROSITE" id="PS51935">
    <property type="entry name" value="NLPC_P60"/>
    <property type="match status" value="1"/>
</dbReference>
<evidence type="ECO:0000256" key="4">
    <source>
        <dbReference type="ARBA" id="ARBA00022807"/>
    </source>
</evidence>
<proteinExistence type="inferred from homology"/>
<dbReference type="AlphaFoldDB" id="A0A919V024"/>
<reference evidence="7" key="1">
    <citation type="submission" date="2021-01" db="EMBL/GenBank/DDBJ databases">
        <title>Whole genome shotgun sequence of Sphaerisporangium rufum NBRC 109079.</title>
        <authorList>
            <person name="Komaki H."/>
            <person name="Tamura T."/>
        </authorList>
    </citation>
    <scope>NUCLEOTIDE SEQUENCE</scope>
    <source>
        <strain evidence="7">NBRC 109079</strain>
    </source>
</reference>
<comment type="caution">
    <text evidence="7">The sequence shown here is derived from an EMBL/GenBank/DDBJ whole genome shotgun (WGS) entry which is preliminary data.</text>
</comment>
<dbReference type="Gene3D" id="1.10.287.1060">
    <property type="entry name" value="ESAT-6-like"/>
    <property type="match status" value="1"/>
</dbReference>
<organism evidence="7 8">
    <name type="scientific">Sphaerisporangium rufum</name>
    <dbReference type="NCBI Taxonomy" id="1381558"/>
    <lineage>
        <taxon>Bacteria</taxon>
        <taxon>Bacillati</taxon>
        <taxon>Actinomycetota</taxon>
        <taxon>Actinomycetes</taxon>
        <taxon>Streptosporangiales</taxon>
        <taxon>Streptosporangiaceae</taxon>
        <taxon>Sphaerisporangium</taxon>
    </lineage>
</organism>
<gene>
    <name evidence="7" type="ORF">Sru01_33260</name>
</gene>
<dbReference type="InterPro" id="IPR036689">
    <property type="entry name" value="ESAT-6-like_sf"/>
</dbReference>
<dbReference type="PANTHER" id="PTHR47359">
    <property type="entry name" value="PEPTIDOGLYCAN DL-ENDOPEPTIDASE CWLO"/>
    <property type="match status" value="1"/>
</dbReference>
<evidence type="ECO:0000256" key="3">
    <source>
        <dbReference type="ARBA" id="ARBA00022801"/>
    </source>
</evidence>
<dbReference type="RefSeq" id="WP_203985727.1">
    <property type="nucleotide sequence ID" value="NZ_BOOU01000047.1"/>
</dbReference>
<dbReference type="EMBL" id="BOOU01000047">
    <property type="protein sequence ID" value="GII78344.1"/>
    <property type="molecule type" value="Genomic_DNA"/>
</dbReference>